<dbReference type="Proteomes" id="UP000187012">
    <property type="component" value="Unassembled WGS sequence"/>
</dbReference>
<sequence>MISVKRREAVKCSSMTQLGLGLDLSTKRTRKREFLDEMRRVVPWSKLIALIEPHYPAGKTGRPPFPIGTMLQIHFMQQLYGRLPFGKGRHRCCQT</sequence>
<dbReference type="AlphaFoldDB" id="A0A1N7SKE3"/>
<dbReference type="InterPro" id="IPR008490">
    <property type="entry name" value="Transposase_InsH_N"/>
</dbReference>
<evidence type="ECO:0000259" key="1">
    <source>
        <dbReference type="Pfam" id="PF05598"/>
    </source>
</evidence>
<dbReference type="Pfam" id="PF05598">
    <property type="entry name" value="DUF772"/>
    <property type="match status" value="1"/>
</dbReference>
<dbReference type="STRING" id="1247936.BN2475_840002"/>
<proteinExistence type="predicted"/>
<name>A0A1N7SKE3_9BURK</name>
<reference evidence="2 3" key="1">
    <citation type="submission" date="2016-12" db="EMBL/GenBank/DDBJ databases">
        <authorList>
            <person name="Song W.-J."/>
            <person name="Kurnit D.M."/>
        </authorList>
    </citation>
    <scope>NUCLEOTIDE SEQUENCE [LARGE SCALE GENOMIC DNA]</scope>
    <source>
        <strain evidence="2 3">STM7296</strain>
    </source>
</reference>
<accession>A0A1N7SKE3</accession>
<gene>
    <name evidence="2" type="ORF">BN2475_840002</name>
</gene>
<feature type="domain" description="Transposase InsH N-terminal" evidence="1">
    <location>
        <begin position="27"/>
        <end position="81"/>
    </location>
</feature>
<protein>
    <recommendedName>
        <fullName evidence="1">Transposase InsH N-terminal domain-containing protein</fullName>
    </recommendedName>
</protein>
<dbReference type="PANTHER" id="PTHR35604:SF2">
    <property type="entry name" value="TRANSPOSASE INSH FOR INSERTION SEQUENCE ELEMENT IS5A-RELATED"/>
    <property type="match status" value="1"/>
</dbReference>
<evidence type="ECO:0000313" key="2">
    <source>
        <dbReference type="EMBL" id="SIT47896.1"/>
    </source>
</evidence>
<organism evidence="2 3">
    <name type="scientific">Paraburkholderia ribeironis</name>
    <dbReference type="NCBI Taxonomy" id="1247936"/>
    <lineage>
        <taxon>Bacteria</taxon>
        <taxon>Pseudomonadati</taxon>
        <taxon>Pseudomonadota</taxon>
        <taxon>Betaproteobacteria</taxon>
        <taxon>Burkholderiales</taxon>
        <taxon>Burkholderiaceae</taxon>
        <taxon>Paraburkholderia</taxon>
    </lineage>
</organism>
<dbReference type="EMBL" id="CYGX02000084">
    <property type="protein sequence ID" value="SIT47896.1"/>
    <property type="molecule type" value="Genomic_DNA"/>
</dbReference>
<dbReference type="PANTHER" id="PTHR35604">
    <property type="entry name" value="TRANSPOSASE INSH FOR INSERTION SEQUENCE ELEMENT IS5A-RELATED"/>
    <property type="match status" value="1"/>
</dbReference>
<evidence type="ECO:0000313" key="3">
    <source>
        <dbReference type="Proteomes" id="UP000187012"/>
    </source>
</evidence>
<keyword evidence="3" id="KW-1185">Reference proteome</keyword>